<protein>
    <submittedName>
        <fullName evidence="3">6-phosphogluconolactonase</fullName>
    </submittedName>
</protein>
<keyword evidence="4" id="KW-1185">Reference proteome</keyword>
<feature type="region of interest" description="Disordered" evidence="2">
    <location>
        <begin position="141"/>
        <end position="163"/>
    </location>
</feature>
<dbReference type="FunFam" id="2.130.10.10:FF:000306">
    <property type="entry name" value="3-carboxymuconate cyclase"/>
    <property type="match status" value="1"/>
</dbReference>
<dbReference type="PANTHER" id="PTHR30344:SF1">
    <property type="entry name" value="6-PHOSPHOGLUCONOLACTONASE"/>
    <property type="match status" value="1"/>
</dbReference>
<comment type="similarity">
    <text evidence="1">Belongs to the cycloisomerase 2 family.</text>
</comment>
<evidence type="ECO:0000313" key="3">
    <source>
        <dbReference type="EMBL" id="SDF78172.1"/>
    </source>
</evidence>
<dbReference type="Gene3D" id="2.130.10.10">
    <property type="entry name" value="YVTN repeat-like/Quinoprotein amine dehydrogenase"/>
    <property type="match status" value="1"/>
</dbReference>
<dbReference type="EMBL" id="FNBG01000017">
    <property type="protein sequence ID" value="SDF78172.1"/>
    <property type="molecule type" value="Genomic_DNA"/>
</dbReference>
<proteinExistence type="inferred from homology"/>
<dbReference type="Proteomes" id="UP000198972">
    <property type="component" value="Unassembled WGS sequence"/>
</dbReference>
<dbReference type="OrthoDB" id="9790815at2"/>
<name>A0A1G7NVW8_9BACL</name>
<evidence type="ECO:0000256" key="1">
    <source>
        <dbReference type="ARBA" id="ARBA00005564"/>
    </source>
</evidence>
<dbReference type="SUPFAM" id="SSF51004">
    <property type="entry name" value="C-terminal (heme d1) domain of cytochrome cd1-nitrite reductase"/>
    <property type="match status" value="1"/>
</dbReference>
<dbReference type="RefSeq" id="WP_091231844.1">
    <property type="nucleotide sequence ID" value="NZ_FNBG01000017.1"/>
</dbReference>
<dbReference type="InterPro" id="IPR019405">
    <property type="entry name" value="Lactonase_7-beta_prop"/>
</dbReference>
<organism evidence="3 4">
    <name type="scientific">Fontibacillus panacisegetis</name>
    <dbReference type="NCBI Taxonomy" id="670482"/>
    <lineage>
        <taxon>Bacteria</taxon>
        <taxon>Bacillati</taxon>
        <taxon>Bacillota</taxon>
        <taxon>Bacilli</taxon>
        <taxon>Bacillales</taxon>
        <taxon>Paenibacillaceae</taxon>
        <taxon>Fontibacillus</taxon>
    </lineage>
</organism>
<gene>
    <name evidence="3" type="ORF">SAMN04488542_11713</name>
</gene>
<dbReference type="GO" id="GO:0005829">
    <property type="term" value="C:cytosol"/>
    <property type="evidence" value="ECO:0007669"/>
    <property type="project" value="TreeGrafter"/>
</dbReference>
<dbReference type="STRING" id="670482.SAMN04488542_11713"/>
<sequence>MSKSQQRLLLFVGSYAEAANTGIYVYELDRTNKQLRRLDEVSGLKNPTFLNTDGVNNKLYAIEEKNVGDGGKMGQVVTFDIDPEAGRLTELNRADSIKPSTSHIQRDHNSKYLVVSGYHGGNVGLLKLTDGGKSIKLVDEQQHEGHGPHAERQDRPHPHSAQFSPDNRFALVADLGLDKIKVYALDETNDKLVYQGEGVTPPGAGPRHLAFHPNGQYLYSINEVDSTITLFNYDTNTGDLASVQTVTTLPEDFEGENTTAEIAISKGGRYLYVSNRGHDSIAQYTIDAENGKLTFVERVSTEGGHPRHFALTPDGDYLIVANRDSNNLVLFSVDQQTGKLKFTGATASVSKPVCIQPVKY</sequence>
<accession>A0A1G7NVW8</accession>
<dbReference type="InterPro" id="IPR015943">
    <property type="entry name" value="WD40/YVTN_repeat-like_dom_sf"/>
</dbReference>
<reference evidence="3 4" key="1">
    <citation type="submission" date="2016-10" db="EMBL/GenBank/DDBJ databases">
        <authorList>
            <person name="de Groot N.N."/>
        </authorList>
    </citation>
    <scope>NUCLEOTIDE SEQUENCE [LARGE SCALE GENOMIC DNA]</scope>
    <source>
        <strain evidence="3 4">DSM 28129</strain>
    </source>
</reference>
<dbReference type="Pfam" id="PF10282">
    <property type="entry name" value="Lactonase"/>
    <property type="match status" value="1"/>
</dbReference>
<evidence type="ECO:0000313" key="4">
    <source>
        <dbReference type="Proteomes" id="UP000198972"/>
    </source>
</evidence>
<feature type="compositionally biased region" description="Basic and acidic residues" evidence="2">
    <location>
        <begin position="141"/>
        <end position="157"/>
    </location>
</feature>
<dbReference type="InterPro" id="IPR050282">
    <property type="entry name" value="Cycloisomerase_2"/>
</dbReference>
<dbReference type="GO" id="GO:0017057">
    <property type="term" value="F:6-phosphogluconolactonase activity"/>
    <property type="evidence" value="ECO:0007669"/>
    <property type="project" value="TreeGrafter"/>
</dbReference>
<dbReference type="PANTHER" id="PTHR30344">
    <property type="entry name" value="6-PHOSPHOGLUCONOLACTONASE-RELATED"/>
    <property type="match status" value="1"/>
</dbReference>
<dbReference type="InterPro" id="IPR011048">
    <property type="entry name" value="Haem_d1_sf"/>
</dbReference>
<evidence type="ECO:0000256" key="2">
    <source>
        <dbReference type="SAM" id="MobiDB-lite"/>
    </source>
</evidence>
<dbReference type="AlphaFoldDB" id="A0A1G7NVW8"/>